<evidence type="ECO:0000313" key="5">
    <source>
        <dbReference type="Proteomes" id="UP001306950"/>
    </source>
</evidence>
<proteinExistence type="predicted"/>
<dbReference type="Pfam" id="PF14559">
    <property type="entry name" value="TPR_19"/>
    <property type="match status" value="1"/>
</dbReference>
<dbReference type="PANTHER" id="PTHR44227:SF3">
    <property type="entry name" value="PROTEIN O-MANNOSYL-TRANSFERASE TMTC4"/>
    <property type="match status" value="1"/>
</dbReference>
<comment type="caution">
    <text evidence="4">The sequence shown here is derived from an EMBL/GenBank/DDBJ whole genome shotgun (WGS) entry which is preliminary data.</text>
</comment>
<gene>
    <name evidence="4" type="ORF">V3851_00660</name>
</gene>
<dbReference type="SUPFAM" id="SSF48452">
    <property type="entry name" value="TPR-like"/>
    <property type="match status" value="1"/>
</dbReference>
<dbReference type="PROSITE" id="PS50293">
    <property type="entry name" value="TPR_REGION"/>
    <property type="match status" value="1"/>
</dbReference>
<accession>A0ABU7VKN8</accession>
<evidence type="ECO:0000256" key="1">
    <source>
        <dbReference type="ARBA" id="ARBA00022737"/>
    </source>
</evidence>
<sequence length="164" mass="18555">MYENDFEQAIQHFEEALAIEPDNADVHYRCSITCARSNRLDRALAHARLATALAPLQEEYKLHFDRMQSKELTVMAKRLLEGDTAGSSVNKEGVVVPALRLLERAAQLDPLSVDSRVWLAIAYAELEQYELALNAVQEASALPQDDVIAKQLAELEQRIRKYMD</sequence>
<keyword evidence="1" id="KW-0677">Repeat</keyword>
<dbReference type="PROSITE" id="PS50005">
    <property type="entry name" value="TPR"/>
    <property type="match status" value="1"/>
</dbReference>
<dbReference type="InterPro" id="IPR019734">
    <property type="entry name" value="TPR_rpt"/>
</dbReference>
<dbReference type="PANTHER" id="PTHR44227">
    <property type="match status" value="1"/>
</dbReference>
<dbReference type="InterPro" id="IPR011990">
    <property type="entry name" value="TPR-like_helical_dom_sf"/>
</dbReference>
<feature type="repeat" description="TPR" evidence="3">
    <location>
        <begin position="1"/>
        <end position="23"/>
    </location>
</feature>
<keyword evidence="5" id="KW-1185">Reference proteome</keyword>
<reference evidence="4 5" key="1">
    <citation type="submission" date="2024-02" db="EMBL/GenBank/DDBJ databases">
        <title>A nitrogen-fixing paenibacillus bacterium.</title>
        <authorList>
            <person name="Zhang W.L."/>
            <person name="Chen S.F."/>
        </authorList>
    </citation>
    <scope>NUCLEOTIDE SEQUENCE [LARGE SCALE GENOMIC DNA]</scope>
    <source>
        <strain evidence="4 5">M1</strain>
    </source>
</reference>
<evidence type="ECO:0000256" key="2">
    <source>
        <dbReference type="ARBA" id="ARBA00022803"/>
    </source>
</evidence>
<evidence type="ECO:0000313" key="4">
    <source>
        <dbReference type="EMBL" id="MEF2964325.1"/>
    </source>
</evidence>
<name>A0ABU7VKN8_9BACL</name>
<dbReference type="Gene3D" id="1.25.40.10">
    <property type="entry name" value="Tetratricopeptide repeat domain"/>
    <property type="match status" value="2"/>
</dbReference>
<dbReference type="RefSeq" id="WP_331845229.1">
    <property type="nucleotide sequence ID" value="NZ_JAZHPZ010000001.1"/>
</dbReference>
<protein>
    <submittedName>
        <fullName evidence="4">Tetratricopeptide repeat protein</fullName>
    </submittedName>
</protein>
<dbReference type="Proteomes" id="UP001306950">
    <property type="component" value="Unassembled WGS sequence"/>
</dbReference>
<dbReference type="EMBL" id="JAZHPZ010000001">
    <property type="protein sequence ID" value="MEF2964325.1"/>
    <property type="molecule type" value="Genomic_DNA"/>
</dbReference>
<dbReference type="InterPro" id="IPR052346">
    <property type="entry name" value="O-mannosyl-transferase_TMTC"/>
</dbReference>
<keyword evidence="2 3" id="KW-0802">TPR repeat</keyword>
<evidence type="ECO:0000256" key="3">
    <source>
        <dbReference type="PROSITE-ProRule" id="PRU00339"/>
    </source>
</evidence>
<dbReference type="Pfam" id="PF13432">
    <property type="entry name" value="TPR_16"/>
    <property type="match status" value="1"/>
</dbReference>
<organism evidence="4 5">
    <name type="scientific">Paenibacillus haidiansis</name>
    <dbReference type="NCBI Taxonomy" id="1574488"/>
    <lineage>
        <taxon>Bacteria</taxon>
        <taxon>Bacillati</taxon>
        <taxon>Bacillota</taxon>
        <taxon>Bacilli</taxon>
        <taxon>Bacillales</taxon>
        <taxon>Paenibacillaceae</taxon>
        <taxon>Paenibacillus</taxon>
    </lineage>
</organism>